<feature type="region of interest" description="Disordered" evidence="3">
    <location>
        <begin position="38"/>
        <end position="80"/>
    </location>
</feature>
<protein>
    <recommendedName>
        <fullName evidence="2">Peroxin-19</fullName>
    </recommendedName>
</protein>
<dbReference type="AlphaFoldDB" id="A0AAD4NDD7"/>
<evidence type="ECO:0000256" key="1">
    <source>
        <dbReference type="ARBA" id="ARBA00006326"/>
    </source>
</evidence>
<dbReference type="InterPro" id="IPR006708">
    <property type="entry name" value="Pex19"/>
</dbReference>
<organism evidence="4 5">
    <name type="scientific">Ditylenchus destructor</name>
    <dbReference type="NCBI Taxonomy" id="166010"/>
    <lineage>
        <taxon>Eukaryota</taxon>
        <taxon>Metazoa</taxon>
        <taxon>Ecdysozoa</taxon>
        <taxon>Nematoda</taxon>
        <taxon>Chromadorea</taxon>
        <taxon>Rhabditida</taxon>
        <taxon>Tylenchina</taxon>
        <taxon>Tylenchomorpha</taxon>
        <taxon>Sphaerularioidea</taxon>
        <taxon>Anguinidae</taxon>
        <taxon>Anguininae</taxon>
        <taxon>Ditylenchus</taxon>
    </lineage>
</organism>
<dbReference type="Proteomes" id="UP001201812">
    <property type="component" value="Unassembled WGS sequence"/>
</dbReference>
<evidence type="ECO:0000313" key="4">
    <source>
        <dbReference type="EMBL" id="KAI1725369.1"/>
    </source>
</evidence>
<dbReference type="Gene3D" id="1.20.120.900">
    <property type="entry name" value="Pex19, mPTS binding domain"/>
    <property type="match status" value="1"/>
</dbReference>
<comment type="similarity">
    <text evidence="1">Belongs to the peroxin-19 family.</text>
</comment>
<comment type="caution">
    <text evidence="4">The sequence shown here is derived from an EMBL/GenBank/DDBJ whole genome shotgun (WGS) entry which is preliminary data.</text>
</comment>
<evidence type="ECO:0000313" key="5">
    <source>
        <dbReference type="Proteomes" id="UP001201812"/>
    </source>
</evidence>
<dbReference type="Pfam" id="PF04614">
    <property type="entry name" value="Pex19"/>
    <property type="match status" value="1"/>
</dbReference>
<evidence type="ECO:0000256" key="2">
    <source>
        <dbReference type="ARBA" id="ARBA00029688"/>
    </source>
</evidence>
<keyword evidence="5" id="KW-1185">Reference proteome</keyword>
<feature type="compositionally biased region" description="Polar residues" evidence="3">
    <location>
        <begin position="67"/>
        <end position="80"/>
    </location>
</feature>
<gene>
    <name evidence="4" type="ORF">DdX_02026</name>
</gene>
<dbReference type="PANTHER" id="PTHR12774:SF2">
    <property type="entry name" value="PEROXISOMAL BIOGENESIS FACTOR 19"/>
    <property type="match status" value="1"/>
</dbReference>
<feature type="compositionally biased region" description="Low complexity" evidence="3">
    <location>
        <begin position="54"/>
        <end position="63"/>
    </location>
</feature>
<dbReference type="GO" id="GO:0005778">
    <property type="term" value="C:peroxisomal membrane"/>
    <property type="evidence" value="ECO:0007669"/>
    <property type="project" value="TreeGrafter"/>
</dbReference>
<dbReference type="GO" id="GO:0033328">
    <property type="term" value="F:peroxisome membrane targeting sequence binding"/>
    <property type="evidence" value="ECO:0007669"/>
    <property type="project" value="TreeGrafter"/>
</dbReference>
<dbReference type="GO" id="GO:0045046">
    <property type="term" value="P:protein import into peroxisome membrane"/>
    <property type="evidence" value="ECO:0007669"/>
    <property type="project" value="TreeGrafter"/>
</dbReference>
<name>A0AAD4NDD7_9BILA</name>
<proteinExistence type="inferred from homology"/>
<reference evidence="4" key="1">
    <citation type="submission" date="2022-01" db="EMBL/GenBank/DDBJ databases">
        <title>Genome Sequence Resource for Two Populations of Ditylenchus destructor, the Migratory Endoparasitic Phytonematode.</title>
        <authorList>
            <person name="Zhang H."/>
            <person name="Lin R."/>
            <person name="Xie B."/>
        </authorList>
    </citation>
    <scope>NUCLEOTIDE SEQUENCE</scope>
    <source>
        <strain evidence="4">BazhouSP</strain>
    </source>
</reference>
<sequence>MTDKSQEDEEGNLSKLLDDALGDFGKVKTSDEELDDFMSTMDREAAQKAAGKFQQMLQQLAQEQENKQSSSSTPQNSADGEFTKTLNRLSEQTGNVFNSQNDKGFMEALEKLDDKDPMMQDLMGLIMQTALSKDVMYPAVKEVTTNFETYLQTNQDKLEPQLLEQYTKQQKVLVQLCKEYENPSENGSENDDQRASRIAKYWVELQQHGTPPPEIMGSLPAGCMPDSNLLENAQESCVLM</sequence>
<dbReference type="InterPro" id="IPR038322">
    <property type="entry name" value="Pex19_C_sf"/>
</dbReference>
<evidence type="ECO:0000256" key="3">
    <source>
        <dbReference type="SAM" id="MobiDB-lite"/>
    </source>
</evidence>
<dbReference type="EMBL" id="JAKKPZ010000002">
    <property type="protein sequence ID" value="KAI1725369.1"/>
    <property type="molecule type" value="Genomic_DNA"/>
</dbReference>
<dbReference type="PANTHER" id="PTHR12774">
    <property type="entry name" value="PEROXISOMAL BIOGENESIS FACTOR 19"/>
    <property type="match status" value="1"/>
</dbReference>
<accession>A0AAD4NDD7</accession>